<keyword evidence="3" id="KW-1133">Transmembrane helix</keyword>
<reference evidence="6" key="1">
    <citation type="submission" date="2023-02" db="EMBL/GenBank/DDBJ databases">
        <authorList>
            <person name="Palmer J.M."/>
        </authorList>
    </citation>
    <scope>NUCLEOTIDE SEQUENCE</scope>
    <source>
        <strain evidence="6">FW57</strain>
    </source>
</reference>
<feature type="signal peptide" evidence="4">
    <location>
        <begin position="1"/>
        <end position="21"/>
    </location>
</feature>
<keyword evidence="3" id="KW-0812">Transmembrane</keyword>
<sequence length="269" mass="28483">MLRTVISVILLVQLLSARVFAAVSFTNSEYYIQEGQPFTITWSGNRGPVTVSLMKGPDANLQLVFVIVTGYEGQEYTWTPPPTLAADSYELQVEDAGSTDYSPRFRYPAPPVATTSSTLATNSGTAPTPTDTHPPSTSTPASPAPSSTDAAPLSTAAKAAIATLGGLLGLAILALVVYCVHRRRRRKRRAEREAAAAAESYELPPAPSETAWSPATMSTVHVKSDGSGRGVPWTSGSGSGSVDGRGRAELPVRGWAEMVELSAEGRYLR</sequence>
<dbReference type="PANTHER" id="PTHR40633">
    <property type="entry name" value="MATRIX PROTEIN, PUTATIVE (AFU_ORTHOLOGUE AFUA_8G05410)-RELATED"/>
    <property type="match status" value="1"/>
</dbReference>
<evidence type="ECO:0000313" key="7">
    <source>
        <dbReference type="Proteomes" id="UP001197093"/>
    </source>
</evidence>
<protein>
    <recommendedName>
        <fullName evidence="5">Yeast cell wall synthesis Kre9/Knh1-like N-terminal domain-containing protein</fullName>
    </recommendedName>
</protein>
<comment type="caution">
    <text evidence="6">The sequence shown here is derived from an EMBL/GenBank/DDBJ whole genome shotgun (WGS) entry which is preliminary data.</text>
</comment>
<feature type="chain" id="PRO_5041940701" description="Yeast cell wall synthesis Kre9/Knh1-like N-terminal domain-containing protein" evidence="4">
    <location>
        <begin position="22"/>
        <end position="269"/>
    </location>
</feature>
<dbReference type="Pfam" id="PF10342">
    <property type="entry name" value="Kre9_KNH"/>
    <property type="match status" value="1"/>
</dbReference>
<evidence type="ECO:0000256" key="2">
    <source>
        <dbReference type="SAM" id="MobiDB-lite"/>
    </source>
</evidence>
<dbReference type="Proteomes" id="UP001197093">
    <property type="component" value="Unassembled WGS sequence"/>
</dbReference>
<feature type="transmembrane region" description="Helical" evidence="3">
    <location>
        <begin position="159"/>
        <end position="180"/>
    </location>
</feature>
<dbReference type="EMBL" id="JAHCVI010000001">
    <property type="protein sequence ID" value="KAG7294618.1"/>
    <property type="molecule type" value="Genomic_DNA"/>
</dbReference>
<evidence type="ECO:0000256" key="4">
    <source>
        <dbReference type="SAM" id="SignalP"/>
    </source>
</evidence>
<dbReference type="InterPro" id="IPR018466">
    <property type="entry name" value="Kre9/Knh1-like_N"/>
</dbReference>
<evidence type="ECO:0000256" key="1">
    <source>
        <dbReference type="ARBA" id="ARBA00022729"/>
    </source>
</evidence>
<gene>
    <name evidence="6" type="ORF">NEMBOFW57_004694</name>
</gene>
<evidence type="ECO:0000259" key="5">
    <source>
        <dbReference type="Pfam" id="PF10342"/>
    </source>
</evidence>
<dbReference type="AlphaFoldDB" id="A0AAD4I6W0"/>
<accession>A0AAD4I6W0</accession>
<dbReference type="InterPro" id="IPR052982">
    <property type="entry name" value="SRP1/TIP1-like"/>
</dbReference>
<keyword evidence="7" id="KW-1185">Reference proteome</keyword>
<dbReference type="PANTHER" id="PTHR40633:SF1">
    <property type="entry name" value="GPI ANCHORED SERINE-THREONINE RICH PROTEIN (AFU_ORTHOLOGUE AFUA_1G03630)"/>
    <property type="match status" value="1"/>
</dbReference>
<organism evidence="6 7">
    <name type="scientific">Staphylotrichum longicolle</name>
    <dbReference type="NCBI Taxonomy" id="669026"/>
    <lineage>
        <taxon>Eukaryota</taxon>
        <taxon>Fungi</taxon>
        <taxon>Dikarya</taxon>
        <taxon>Ascomycota</taxon>
        <taxon>Pezizomycotina</taxon>
        <taxon>Sordariomycetes</taxon>
        <taxon>Sordariomycetidae</taxon>
        <taxon>Sordariales</taxon>
        <taxon>Chaetomiaceae</taxon>
        <taxon>Staphylotrichum</taxon>
    </lineage>
</organism>
<evidence type="ECO:0000256" key="3">
    <source>
        <dbReference type="SAM" id="Phobius"/>
    </source>
</evidence>
<feature type="region of interest" description="Disordered" evidence="2">
    <location>
        <begin position="220"/>
        <end position="245"/>
    </location>
</feature>
<name>A0AAD4I6W0_9PEZI</name>
<keyword evidence="1 4" id="KW-0732">Signal</keyword>
<keyword evidence="3" id="KW-0472">Membrane</keyword>
<feature type="compositionally biased region" description="Low complexity" evidence="2">
    <location>
        <begin position="125"/>
        <end position="150"/>
    </location>
</feature>
<feature type="compositionally biased region" description="Polar residues" evidence="2">
    <location>
        <begin position="113"/>
        <end position="124"/>
    </location>
</feature>
<feature type="region of interest" description="Disordered" evidence="2">
    <location>
        <begin position="112"/>
        <end position="150"/>
    </location>
</feature>
<feature type="domain" description="Yeast cell wall synthesis Kre9/Knh1-like N-terminal" evidence="5">
    <location>
        <begin position="28"/>
        <end position="105"/>
    </location>
</feature>
<evidence type="ECO:0000313" key="6">
    <source>
        <dbReference type="EMBL" id="KAG7294618.1"/>
    </source>
</evidence>
<proteinExistence type="predicted"/>